<evidence type="ECO:0000256" key="3">
    <source>
        <dbReference type="ARBA" id="ARBA00022448"/>
    </source>
</evidence>
<keyword evidence="6 10" id="KW-1133">Transmembrane helix</keyword>
<evidence type="ECO:0000256" key="7">
    <source>
        <dbReference type="ARBA" id="ARBA00023002"/>
    </source>
</evidence>
<evidence type="ECO:0000313" key="13">
    <source>
        <dbReference type="Proteomes" id="UP000184383"/>
    </source>
</evidence>
<dbReference type="FunFam" id="3.40.50.80:FF:000037">
    <property type="entry name" value="Metalloreductase, putative"/>
    <property type="match status" value="1"/>
</dbReference>
<evidence type="ECO:0000256" key="9">
    <source>
        <dbReference type="ARBA" id="ARBA00023136"/>
    </source>
</evidence>
<dbReference type="Pfam" id="PF08022">
    <property type="entry name" value="FAD_binding_8"/>
    <property type="match status" value="1"/>
</dbReference>
<protein>
    <recommendedName>
        <fullName evidence="11">FAD-binding FR-type domain-containing protein</fullName>
    </recommendedName>
</protein>
<keyword evidence="7" id="KW-0560">Oxidoreductase</keyword>
<dbReference type="GO" id="GO:0005886">
    <property type="term" value="C:plasma membrane"/>
    <property type="evidence" value="ECO:0007669"/>
    <property type="project" value="TreeGrafter"/>
</dbReference>
<dbReference type="SFLD" id="SFLDG01168">
    <property type="entry name" value="Ferric_reductase_subgroup_(FRE"/>
    <property type="match status" value="1"/>
</dbReference>
<dbReference type="PROSITE" id="PS51384">
    <property type="entry name" value="FAD_FR"/>
    <property type="match status" value="1"/>
</dbReference>
<feature type="domain" description="FAD-binding FR-type" evidence="11">
    <location>
        <begin position="329"/>
        <end position="477"/>
    </location>
</feature>
<dbReference type="SFLD" id="SFLDS00052">
    <property type="entry name" value="Ferric_Reductase_Domain"/>
    <property type="match status" value="1"/>
</dbReference>
<dbReference type="GO" id="GO:0000293">
    <property type="term" value="F:ferric-chelate reductase activity"/>
    <property type="evidence" value="ECO:0007669"/>
    <property type="project" value="UniProtKB-ARBA"/>
</dbReference>
<dbReference type="SUPFAM" id="SSF52343">
    <property type="entry name" value="Ferredoxin reductase-like, C-terminal NADP-linked domain"/>
    <property type="match status" value="1"/>
</dbReference>
<dbReference type="RefSeq" id="XP_040688680.1">
    <property type="nucleotide sequence ID" value="XM_040830847.1"/>
</dbReference>
<feature type="transmembrane region" description="Helical" evidence="10">
    <location>
        <begin position="47"/>
        <end position="65"/>
    </location>
</feature>
<evidence type="ECO:0000256" key="8">
    <source>
        <dbReference type="ARBA" id="ARBA00023065"/>
    </source>
</evidence>
<organism evidence="12 13">
    <name type="scientific">Aspergillus wentii DTO 134E9</name>
    <dbReference type="NCBI Taxonomy" id="1073089"/>
    <lineage>
        <taxon>Eukaryota</taxon>
        <taxon>Fungi</taxon>
        <taxon>Dikarya</taxon>
        <taxon>Ascomycota</taxon>
        <taxon>Pezizomycotina</taxon>
        <taxon>Eurotiomycetes</taxon>
        <taxon>Eurotiomycetidae</taxon>
        <taxon>Eurotiales</taxon>
        <taxon>Aspergillaceae</taxon>
        <taxon>Aspergillus</taxon>
        <taxon>Aspergillus subgen. Cremei</taxon>
    </lineage>
</organism>
<dbReference type="Pfam" id="PF01794">
    <property type="entry name" value="Ferric_reduct"/>
    <property type="match status" value="1"/>
</dbReference>
<evidence type="ECO:0000256" key="4">
    <source>
        <dbReference type="ARBA" id="ARBA00022692"/>
    </source>
</evidence>
<dbReference type="Gene3D" id="3.40.50.80">
    <property type="entry name" value="Nucleotide-binding domain of ferredoxin-NADP reductase (FNR) module"/>
    <property type="match status" value="1"/>
</dbReference>
<accession>A0A1L9RJD0</accession>
<evidence type="ECO:0000256" key="1">
    <source>
        <dbReference type="ARBA" id="ARBA00004141"/>
    </source>
</evidence>
<dbReference type="STRING" id="1073089.A0A1L9RJD0"/>
<name>A0A1L9RJD0_ASPWE</name>
<feature type="transmembrane region" description="Helical" evidence="10">
    <location>
        <begin position="135"/>
        <end position="155"/>
    </location>
</feature>
<keyword evidence="5" id="KW-0249">Electron transport</keyword>
<dbReference type="GO" id="GO:0006879">
    <property type="term" value="P:intracellular iron ion homeostasis"/>
    <property type="evidence" value="ECO:0007669"/>
    <property type="project" value="TreeGrafter"/>
</dbReference>
<keyword evidence="9 10" id="KW-0472">Membrane</keyword>
<evidence type="ECO:0000259" key="11">
    <source>
        <dbReference type="PROSITE" id="PS51384"/>
    </source>
</evidence>
<evidence type="ECO:0000313" key="12">
    <source>
        <dbReference type="EMBL" id="OJJ35004.1"/>
    </source>
</evidence>
<dbReference type="AlphaFoldDB" id="A0A1L9RJD0"/>
<keyword evidence="8" id="KW-0406">Ion transport</keyword>
<dbReference type="OrthoDB" id="4494341at2759"/>
<dbReference type="GO" id="GO:0006826">
    <property type="term" value="P:iron ion transport"/>
    <property type="evidence" value="ECO:0007669"/>
    <property type="project" value="TreeGrafter"/>
</dbReference>
<dbReference type="InterPro" id="IPR013121">
    <property type="entry name" value="Fe_red_NAD-bd_6"/>
</dbReference>
<dbReference type="Proteomes" id="UP000184383">
    <property type="component" value="Unassembled WGS sequence"/>
</dbReference>
<comment type="subcellular location">
    <subcellularLocation>
        <location evidence="1">Membrane</location>
        <topology evidence="1">Multi-pass membrane protein</topology>
    </subcellularLocation>
</comment>
<proteinExistence type="inferred from homology"/>
<comment type="similarity">
    <text evidence="2">Belongs to the ferric reductase (FRE) family.</text>
</comment>
<reference evidence="13" key="1">
    <citation type="journal article" date="2017" name="Genome Biol.">
        <title>Comparative genomics reveals high biological diversity and specific adaptations in the industrially and medically important fungal genus Aspergillus.</title>
        <authorList>
            <person name="de Vries R.P."/>
            <person name="Riley R."/>
            <person name="Wiebenga A."/>
            <person name="Aguilar-Osorio G."/>
            <person name="Amillis S."/>
            <person name="Uchima C.A."/>
            <person name="Anderluh G."/>
            <person name="Asadollahi M."/>
            <person name="Askin M."/>
            <person name="Barry K."/>
            <person name="Battaglia E."/>
            <person name="Bayram O."/>
            <person name="Benocci T."/>
            <person name="Braus-Stromeyer S.A."/>
            <person name="Caldana C."/>
            <person name="Canovas D."/>
            <person name="Cerqueira G.C."/>
            <person name="Chen F."/>
            <person name="Chen W."/>
            <person name="Choi C."/>
            <person name="Clum A."/>
            <person name="Dos Santos R.A."/>
            <person name="Damasio A.R."/>
            <person name="Diallinas G."/>
            <person name="Emri T."/>
            <person name="Fekete E."/>
            <person name="Flipphi M."/>
            <person name="Freyberg S."/>
            <person name="Gallo A."/>
            <person name="Gournas C."/>
            <person name="Habgood R."/>
            <person name="Hainaut M."/>
            <person name="Harispe M.L."/>
            <person name="Henrissat B."/>
            <person name="Hilden K.S."/>
            <person name="Hope R."/>
            <person name="Hossain A."/>
            <person name="Karabika E."/>
            <person name="Karaffa L."/>
            <person name="Karanyi Z."/>
            <person name="Krasevec N."/>
            <person name="Kuo A."/>
            <person name="Kusch H."/>
            <person name="LaButti K."/>
            <person name="Lagendijk E.L."/>
            <person name="Lapidus A."/>
            <person name="Levasseur A."/>
            <person name="Lindquist E."/>
            <person name="Lipzen A."/>
            <person name="Logrieco A.F."/>
            <person name="MacCabe A."/>
            <person name="Maekelae M.R."/>
            <person name="Malavazi I."/>
            <person name="Melin P."/>
            <person name="Meyer V."/>
            <person name="Mielnichuk N."/>
            <person name="Miskei M."/>
            <person name="Molnar A.P."/>
            <person name="Mule G."/>
            <person name="Ngan C.Y."/>
            <person name="Orejas M."/>
            <person name="Orosz E."/>
            <person name="Ouedraogo J.P."/>
            <person name="Overkamp K.M."/>
            <person name="Park H.-S."/>
            <person name="Perrone G."/>
            <person name="Piumi F."/>
            <person name="Punt P.J."/>
            <person name="Ram A.F."/>
            <person name="Ramon A."/>
            <person name="Rauscher S."/>
            <person name="Record E."/>
            <person name="Riano-Pachon D.M."/>
            <person name="Robert V."/>
            <person name="Roehrig J."/>
            <person name="Ruller R."/>
            <person name="Salamov A."/>
            <person name="Salih N.S."/>
            <person name="Samson R.A."/>
            <person name="Sandor E."/>
            <person name="Sanguinetti M."/>
            <person name="Schuetze T."/>
            <person name="Sepcic K."/>
            <person name="Shelest E."/>
            <person name="Sherlock G."/>
            <person name="Sophianopoulou V."/>
            <person name="Squina F.M."/>
            <person name="Sun H."/>
            <person name="Susca A."/>
            <person name="Todd R.B."/>
            <person name="Tsang A."/>
            <person name="Unkles S.E."/>
            <person name="van de Wiele N."/>
            <person name="van Rossen-Uffink D."/>
            <person name="Oliveira J.V."/>
            <person name="Vesth T.C."/>
            <person name="Visser J."/>
            <person name="Yu J.-H."/>
            <person name="Zhou M."/>
            <person name="Andersen M.R."/>
            <person name="Archer D.B."/>
            <person name="Baker S.E."/>
            <person name="Benoit I."/>
            <person name="Brakhage A.A."/>
            <person name="Braus G.H."/>
            <person name="Fischer R."/>
            <person name="Frisvad J.C."/>
            <person name="Goldman G.H."/>
            <person name="Houbraken J."/>
            <person name="Oakley B."/>
            <person name="Pocsi I."/>
            <person name="Scazzocchio C."/>
            <person name="Seiboth B."/>
            <person name="vanKuyk P.A."/>
            <person name="Wortman J."/>
            <person name="Dyer P.S."/>
            <person name="Grigoriev I.V."/>
        </authorList>
    </citation>
    <scope>NUCLEOTIDE SEQUENCE [LARGE SCALE GENOMIC DNA]</scope>
    <source>
        <strain evidence="13">DTO 134E9</strain>
    </source>
</reference>
<gene>
    <name evidence="12" type="ORF">ASPWEDRAFT_171831</name>
</gene>
<evidence type="ECO:0000256" key="6">
    <source>
        <dbReference type="ARBA" id="ARBA00022989"/>
    </source>
</evidence>
<dbReference type="Pfam" id="PF08030">
    <property type="entry name" value="NAD_binding_6"/>
    <property type="match status" value="1"/>
</dbReference>
<dbReference type="InterPro" id="IPR039261">
    <property type="entry name" value="FNR_nucleotide-bd"/>
</dbReference>
<dbReference type="InterPro" id="IPR013130">
    <property type="entry name" value="Fe3_Rdtase_TM_dom"/>
</dbReference>
<keyword evidence="4 10" id="KW-0812">Transmembrane</keyword>
<keyword evidence="13" id="KW-1185">Reference proteome</keyword>
<dbReference type="PANTHER" id="PTHR32361:SF12">
    <property type="entry name" value="PUTATIVE (AFU_ORTHOLOGUE AFUA_1G14340)-RELATED"/>
    <property type="match status" value="1"/>
</dbReference>
<evidence type="ECO:0000256" key="2">
    <source>
        <dbReference type="ARBA" id="ARBA00006278"/>
    </source>
</evidence>
<dbReference type="GeneID" id="63746695"/>
<dbReference type="InterPro" id="IPR013112">
    <property type="entry name" value="FAD-bd_8"/>
</dbReference>
<keyword evidence="3" id="KW-0813">Transport</keyword>
<evidence type="ECO:0000256" key="10">
    <source>
        <dbReference type="SAM" id="Phobius"/>
    </source>
</evidence>
<dbReference type="VEuPathDB" id="FungiDB:ASPWEDRAFT_171831"/>
<dbReference type="InterPro" id="IPR017927">
    <property type="entry name" value="FAD-bd_FR_type"/>
</dbReference>
<dbReference type="GO" id="GO:0015677">
    <property type="term" value="P:copper ion import"/>
    <property type="evidence" value="ECO:0007669"/>
    <property type="project" value="TreeGrafter"/>
</dbReference>
<dbReference type="EMBL" id="KV878212">
    <property type="protein sequence ID" value="OJJ35004.1"/>
    <property type="molecule type" value="Genomic_DNA"/>
</dbReference>
<sequence>MEDLVQHVAPRSYDTNSTYGSNTTYIYEYSRGLGGVDVPRDVLLTRIIYSTALAVAFIIFCGRVGQISHAYLRLIASLGASRRQQTFWSLEESSLWAKLKKHVLYAPLGSKRHNREIQLSSALNMGTLPSRFQGILILLYFASQIAYCVLLDYSVNAKAALVAELRGRSGTLAVLNMVPLFLLAGRNNPLIPLLHVSFDTYNLLHRWLGRIVVIESVVHTAAWAVNACDEQDFSHMLERLRTTPFFSWGLCGTCAMAFLCLHSPSPIRHAFYETFLHLHQLAAFLAFLGVYMHLNIDSLPQKPWLLAIAVLWLLERTARLLRLLYLNFSMKNGVTKLAVEALPGEACRVTFHLPKRVRISPGCHVYAYIPSVAMWMSHPFSVAWVDPCNAVTPYTSSKTMTRSHSTSSSLDPSLLEKQPAGLDEYMEGNQQPTSVSLIVGARQGMTRRLYNAALASPNQTLFTSGYIEGPYASHATNMGSYGTAVLFSAGAGITHHMLFVRDLILRASEGRVATQKVYLIWSVRNTDHLTWVHEYMDQILRLPNRRDILTIKLFVSKPKSSREIVSPSATVQMFPGRCRPDVVLNEIIPQRVGATIVSVCGPGAFADEVRAAARSNIGIGAVVDFAEEAFTW</sequence>
<dbReference type="PANTHER" id="PTHR32361">
    <property type="entry name" value="FERRIC/CUPRIC REDUCTASE TRANSMEMBRANE COMPONENT"/>
    <property type="match status" value="1"/>
</dbReference>
<dbReference type="InterPro" id="IPR051410">
    <property type="entry name" value="Ferric/Cupric_Reductase"/>
</dbReference>
<dbReference type="CDD" id="cd06186">
    <property type="entry name" value="NOX_Duox_like_FAD_NADP"/>
    <property type="match status" value="1"/>
</dbReference>
<evidence type="ECO:0000256" key="5">
    <source>
        <dbReference type="ARBA" id="ARBA00022982"/>
    </source>
</evidence>